<name>A0A0K2H309_9CORY</name>
<proteinExistence type="predicted"/>
<dbReference type="InterPro" id="IPR038770">
    <property type="entry name" value="Na+/solute_symporter_sf"/>
</dbReference>
<evidence type="ECO:0000313" key="3">
    <source>
        <dbReference type="Proteomes" id="UP000058446"/>
    </source>
</evidence>
<gene>
    <name evidence="2" type="ORF">CLAC_12265</name>
</gene>
<reference evidence="2 3" key="1">
    <citation type="submission" date="2013-10" db="EMBL/GenBank/DDBJ databases">
        <title>Complete genome sequence of Corynebacterium lactis DSM 45799(T), isolated from raw cow milk.</title>
        <authorList>
            <person name="Ruckert C."/>
            <person name="Albersmeier A."/>
            <person name="Lipski A."/>
            <person name="Kalinowski J."/>
        </authorList>
    </citation>
    <scope>NUCLEOTIDE SEQUENCE [LARGE SCALE GENOMIC DNA]</scope>
    <source>
        <strain evidence="2 3">RW2-5</strain>
    </source>
</reference>
<sequence length="330" mass="35723">MWQRIVNWRPDPLIVGIVAAAILAIIFPASGGFAVAFSWATKIAIGFLFFLYGARLSPQEALNGLKHWKLHLTILVFTFVLFPVLGLVMKPLDWVLSPGLYLGILYMTLVPSTVQSSVNFTSIAKGNVAGAIVSASASNLLGIVITPVLVMLLMATGGGVKIDSSVFLDISLQLLLPFTIGQLTRRWTFKFAAAKTTKNVDRISIAMVVYAAFSEGMVQGIWSKVPVLDILILIVLSVVLVEFLLRLSGFVATKMGFDRGDRLAIQFCGSKKSLATGLPMAAVIFGASASLYILPLMIFHQIQLMICAVYAARWGKQAEQERQGEQGVAA</sequence>
<dbReference type="GO" id="GO:0005886">
    <property type="term" value="C:plasma membrane"/>
    <property type="evidence" value="ECO:0007669"/>
    <property type="project" value="TreeGrafter"/>
</dbReference>
<keyword evidence="3" id="KW-1185">Reference proteome</keyword>
<feature type="transmembrane region" description="Helical" evidence="1">
    <location>
        <begin position="203"/>
        <end position="222"/>
    </location>
</feature>
<dbReference type="PANTHER" id="PTHR18640">
    <property type="entry name" value="SOLUTE CARRIER FAMILY 10 MEMBER 7"/>
    <property type="match status" value="1"/>
</dbReference>
<feature type="transmembrane region" description="Helical" evidence="1">
    <location>
        <begin position="126"/>
        <end position="154"/>
    </location>
</feature>
<keyword evidence="1" id="KW-1133">Transmembrane helix</keyword>
<dbReference type="RefSeq" id="WP_053413116.1">
    <property type="nucleotide sequence ID" value="NZ_CP006841.1"/>
</dbReference>
<keyword evidence="1" id="KW-0472">Membrane</keyword>
<dbReference type="AlphaFoldDB" id="A0A0K2H309"/>
<feature type="transmembrane region" description="Helical" evidence="1">
    <location>
        <begin position="68"/>
        <end position="88"/>
    </location>
</feature>
<evidence type="ECO:0000313" key="2">
    <source>
        <dbReference type="EMBL" id="ALA68318.1"/>
    </source>
</evidence>
<dbReference type="InterPro" id="IPR016833">
    <property type="entry name" value="Put_Na-Bile_cotransptr"/>
</dbReference>
<feature type="transmembrane region" description="Helical" evidence="1">
    <location>
        <begin position="228"/>
        <end position="252"/>
    </location>
</feature>
<dbReference type="OrthoDB" id="9792271at2"/>
<feature type="transmembrane region" description="Helical" evidence="1">
    <location>
        <begin position="36"/>
        <end position="56"/>
    </location>
</feature>
<protein>
    <submittedName>
        <fullName evidence="2">Membrane protein</fullName>
    </submittedName>
</protein>
<accession>A0A0K2H309</accession>
<dbReference type="PIRSF" id="PIRSF026166">
    <property type="entry name" value="UCP026166"/>
    <property type="match status" value="1"/>
</dbReference>
<feature type="transmembrane region" description="Helical" evidence="1">
    <location>
        <begin position="12"/>
        <end position="30"/>
    </location>
</feature>
<evidence type="ECO:0000256" key="1">
    <source>
        <dbReference type="SAM" id="Phobius"/>
    </source>
</evidence>
<dbReference type="PATRIC" id="fig|1408189.4.peg.2470"/>
<dbReference type="EMBL" id="CP006841">
    <property type="protein sequence ID" value="ALA68318.1"/>
    <property type="molecule type" value="Genomic_DNA"/>
</dbReference>
<dbReference type="KEGG" id="clw:CLAC_12265"/>
<organism evidence="2 3">
    <name type="scientific">Corynebacterium lactis RW2-5</name>
    <dbReference type="NCBI Taxonomy" id="1408189"/>
    <lineage>
        <taxon>Bacteria</taxon>
        <taxon>Bacillati</taxon>
        <taxon>Actinomycetota</taxon>
        <taxon>Actinomycetes</taxon>
        <taxon>Mycobacteriales</taxon>
        <taxon>Corynebacteriaceae</taxon>
        <taxon>Corynebacterium</taxon>
    </lineage>
</organism>
<dbReference type="Proteomes" id="UP000058446">
    <property type="component" value="Chromosome"/>
</dbReference>
<dbReference type="Gene3D" id="1.20.1530.20">
    <property type="match status" value="1"/>
</dbReference>
<dbReference type="Pfam" id="PF13593">
    <property type="entry name" value="SBF_like"/>
    <property type="match status" value="1"/>
</dbReference>
<feature type="transmembrane region" description="Helical" evidence="1">
    <location>
        <begin position="94"/>
        <end position="114"/>
    </location>
</feature>
<feature type="transmembrane region" description="Helical" evidence="1">
    <location>
        <begin position="166"/>
        <end position="183"/>
    </location>
</feature>
<dbReference type="PANTHER" id="PTHR18640:SF5">
    <property type="entry name" value="SODIUM_BILE ACID COTRANSPORTER 7"/>
    <property type="match status" value="1"/>
</dbReference>
<keyword evidence="1" id="KW-0812">Transmembrane</keyword>
<feature type="transmembrane region" description="Helical" evidence="1">
    <location>
        <begin position="273"/>
        <end position="292"/>
    </location>
</feature>